<keyword evidence="3" id="KW-1185">Reference proteome</keyword>
<proteinExistence type="predicted"/>
<evidence type="ECO:0000313" key="2">
    <source>
        <dbReference type="EMBL" id="MBG3876121.1"/>
    </source>
</evidence>
<organism evidence="2 3">
    <name type="scientific">Nitratidesulfovibrio oxamicus</name>
    <dbReference type="NCBI Taxonomy" id="32016"/>
    <lineage>
        <taxon>Bacteria</taxon>
        <taxon>Pseudomonadati</taxon>
        <taxon>Thermodesulfobacteriota</taxon>
        <taxon>Desulfovibrionia</taxon>
        <taxon>Desulfovibrionales</taxon>
        <taxon>Desulfovibrionaceae</taxon>
        <taxon>Nitratidesulfovibrio</taxon>
    </lineage>
</organism>
<name>A0ABS0J2B2_9BACT</name>
<keyword evidence="1" id="KW-0812">Transmembrane</keyword>
<reference evidence="2 3" key="1">
    <citation type="submission" date="2019-08" db="EMBL/GenBank/DDBJ databases">
        <authorList>
            <person name="Luo N."/>
        </authorList>
    </citation>
    <scope>NUCLEOTIDE SEQUENCE [LARGE SCALE GENOMIC DNA]</scope>
    <source>
        <strain evidence="2 3">NCIMB 9442</strain>
    </source>
</reference>
<dbReference type="Proteomes" id="UP001194469">
    <property type="component" value="Unassembled WGS sequence"/>
</dbReference>
<dbReference type="RefSeq" id="WP_012612787.1">
    <property type="nucleotide sequence ID" value="NZ_VRYY01000077.1"/>
</dbReference>
<feature type="transmembrane region" description="Helical" evidence="1">
    <location>
        <begin position="12"/>
        <end position="31"/>
    </location>
</feature>
<keyword evidence="1" id="KW-0472">Membrane</keyword>
<comment type="caution">
    <text evidence="2">The sequence shown here is derived from an EMBL/GenBank/DDBJ whole genome shotgun (WGS) entry which is preliminary data.</text>
</comment>
<evidence type="ECO:0000313" key="3">
    <source>
        <dbReference type="Proteomes" id="UP001194469"/>
    </source>
</evidence>
<accession>A0ABS0J2B2</accession>
<protein>
    <submittedName>
        <fullName evidence="2">Uncharacterized protein</fullName>
    </submittedName>
</protein>
<gene>
    <name evidence="2" type="ORF">FVW20_03530</name>
</gene>
<dbReference type="EMBL" id="VRYY01000077">
    <property type="protein sequence ID" value="MBG3876121.1"/>
    <property type="molecule type" value="Genomic_DNA"/>
</dbReference>
<evidence type="ECO:0000256" key="1">
    <source>
        <dbReference type="SAM" id="Phobius"/>
    </source>
</evidence>
<keyword evidence="1" id="KW-1133">Transmembrane helix</keyword>
<sequence length="127" mass="14092">MALLPSSLSRKLLAAGTVALVVAALGGALYIREMQIRALRAELSEAQSTAETLRASNAAYATSLKAMESEITKRDTLLAERDQRINDINARRVADRRTWQEALRNDQTVRDWNAVPLPDAVRGLFRE</sequence>